<keyword evidence="3" id="KW-1185">Reference proteome</keyword>
<organism evidence="2 3">
    <name type="scientific">Saccharomonospora xinjiangensis XJ-54</name>
    <dbReference type="NCBI Taxonomy" id="882086"/>
    <lineage>
        <taxon>Bacteria</taxon>
        <taxon>Bacillati</taxon>
        <taxon>Actinomycetota</taxon>
        <taxon>Actinomycetes</taxon>
        <taxon>Pseudonocardiales</taxon>
        <taxon>Pseudonocardiaceae</taxon>
        <taxon>Saccharomonospora</taxon>
    </lineage>
</organism>
<dbReference type="GO" id="GO:0003677">
    <property type="term" value="F:DNA binding"/>
    <property type="evidence" value="ECO:0007669"/>
    <property type="project" value="InterPro"/>
</dbReference>
<evidence type="ECO:0000313" key="3">
    <source>
        <dbReference type="Proteomes" id="UP000004691"/>
    </source>
</evidence>
<dbReference type="HOGENOM" id="CLU_2737636_0_0_11"/>
<evidence type="ECO:0000313" key="2">
    <source>
        <dbReference type="EMBL" id="EID52843.1"/>
    </source>
</evidence>
<protein>
    <submittedName>
        <fullName evidence="2">Arc-like DNA binding domain protein</fullName>
    </submittedName>
</protein>
<evidence type="ECO:0000259" key="1">
    <source>
        <dbReference type="Pfam" id="PF03869"/>
    </source>
</evidence>
<accession>I0UY90</accession>
<dbReference type="InterPro" id="IPR013321">
    <property type="entry name" value="Arc_rbn_hlx_hlx"/>
</dbReference>
<dbReference type="Proteomes" id="UP000004691">
    <property type="component" value="Unassembled WGS sequence"/>
</dbReference>
<dbReference type="EMBL" id="JH636049">
    <property type="protein sequence ID" value="EID52843.1"/>
    <property type="molecule type" value="Genomic_DNA"/>
</dbReference>
<gene>
    <name evidence="2" type="ORF">SacxiDRAFT_0570</name>
</gene>
<dbReference type="AlphaFoldDB" id="I0UY90"/>
<dbReference type="eggNOG" id="ENOG5032494">
    <property type="taxonomic scope" value="Bacteria"/>
</dbReference>
<dbReference type="RefSeq" id="WP_006236948.1">
    <property type="nucleotide sequence ID" value="NZ_JH636049.1"/>
</dbReference>
<reference evidence="2 3" key="1">
    <citation type="submission" date="2012-01" db="EMBL/GenBank/DDBJ databases">
        <title>Improved High-Quality Draft sequence of Saccharomonospora xinjiangensis XJ-54.</title>
        <authorList>
            <consortium name="US DOE Joint Genome Institute"/>
            <person name="Lucas S."/>
            <person name="Han J."/>
            <person name="Lapidus A."/>
            <person name="Cheng J.-F."/>
            <person name="Goodwin L."/>
            <person name="Pitluck S."/>
            <person name="Peters L."/>
            <person name="Mikhailova N."/>
            <person name="Teshima H."/>
            <person name="Detter J.C."/>
            <person name="Han C."/>
            <person name="Tapia R."/>
            <person name="Land M."/>
            <person name="Hauser L."/>
            <person name="Kyrpides N."/>
            <person name="Ivanova N."/>
            <person name="Pagani I."/>
            <person name="Brambilla E.-M."/>
            <person name="Klenk H.-P."/>
            <person name="Woyke T."/>
        </authorList>
    </citation>
    <scope>NUCLEOTIDE SEQUENCE [LARGE SCALE GENOMIC DNA]</scope>
    <source>
        <strain evidence="2 3">XJ-54</strain>
    </source>
</reference>
<dbReference type="OrthoDB" id="4739708at2"/>
<dbReference type="Pfam" id="PF03869">
    <property type="entry name" value="Arc"/>
    <property type="match status" value="1"/>
</dbReference>
<name>I0UY90_9PSEU</name>
<dbReference type="InterPro" id="IPR010985">
    <property type="entry name" value="Ribbon_hlx_hlx"/>
</dbReference>
<dbReference type="InterPro" id="IPR005569">
    <property type="entry name" value="Arc_DNA-bd_dom"/>
</dbReference>
<sequence>MSQTAITLRLPAEMAEALRTYAFATGTSVNETVKQAVADHLQRKGRPEAVRAAFERVLADHAVALDKLKDL</sequence>
<dbReference type="Gene3D" id="1.10.1220.10">
    <property type="entry name" value="Met repressor-like"/>
    <property type="match status" value="1"/>
</dbReference>
<dbReference type="SUPFAM" id="SSF47598">
    <property type="entry name" value="Ribbon-helix-helix"/>
    <property type="match status" value="1"/>
</dbReference>
<dbReference type="GO" id="GO:0006355">
    <property type="term" value="P:regulation of DNA-templated transcription"/>
    <property type="evidence" value="ECO:0007669"/>
    <property type="project" value="InterPro"/>
</dbReference>
<proteinExistence type="predicted"/>
<feature type="domain" description="Arc-like DNA binding" evidence="1">
    <location>
        <begin position="8"/>
        <end position="46"/>
    </location>
</feature>